<dbReference type="PROSITE" id="PS01162">
    <property type="entry name" value="QOR_ZETA_CRYSTAL"/>
    <property type="match status" value="1"/>
</dbReference>
<dbReference type="InterPro" id="IPR013154">
    <property type="entry name" value="ADH-like_N"/>
</dbReference>
<evidence type="ECO:0000313" key="5">
    <source>
        <dbReference type="Proteomes" id="UP000672602"/>
    </source>
</evidence>
<dbReference type="PANTHER" id="PTHR48106:SF18">
    <property type="entry name" value="QUINONE OXIDOREDUCTASE PIG3"/>
    <property type="match status" value="1"/>
</dbReference>
<dbReference type="SMART" id="SM00829">
    <property type="entry name" value="PKS_ER"/>
    <property type="match status" value="1"/>
</dbReference>
<sequence length="394" mass="41455">MTDLPSTMKAMVLTGHGGPEKLEYRTDVPVPAPAPGEVLIEVSACGMNNTDLKVREAAYAVDFDPNSGAEEEGAAASIAAADGTTSLTFPRIQGADTVGRIVAVGDGVAAARMGERVLVDFSLYHGRDAEGRPAMDLWNVDYIGHGRDGGYAEYVAVPAENAHAIGREIEDAALATFGCSTLTAEHMLARVDVRAGQYVLVTGASGGVGSAAVQLVRARGALPIAVTSRSKEEALLALGAEACVARQDFEDADGRFDGRRFVDVVAEAAGGSYRVDAVVDQVGGTMFHSLLRCLKPDGHYITAGTIAGYTPRINLHTVYMAFLNIHGSSQGQPRDFARIVGHIEAGRIAPVLGGAFPLSRLHEAQEAFRRKSHIGNLVIVPDAKWEAVGQAHAL</sequence>
<dbReference type="SUPFAM" id="SSF50129">
    <property type="entry name" value="GroES-like"/>
    <property type="match status" value="1"/>
</dbReference>
<keyword evidence="2" id="KW-0560">Oxidoreductase</keyword>
<dbReference type="PANTHER" id="PTHR48106">
    <property type="entry name" value="QUINONE OXIDOREDUCTASE PIG3-RELATED"/>
    <property type="match status" value="1"/>
</dbReference>
<dbReference type="Gene3D" id="3.40.50.720">
    <property type="entry name" value="NAD(P)-binding Rossmann-like Domain"/>
    <property type="match status" value="1"/>
</dbReference>
<comment type="caution">
    <text evidence="4">The sequence shown here is derived from an EMBL/GenBank/DDBJ whole genome shotgun (WGS) entry which is preliminary data.</text>
</comment>
<dbReference type="AlphaFoldDB" id="A0A8J7V2X8"/>
<dbReference type="GO" id="GO:0008270">
    <property type="term" value="F:zinc ion binding"/>
    <property type="evidence" value="ECO:0007669"/>
    <property type="project" value="InterPro"/>
</dbReference>
<dbReference type="InterPro" id="IPR011032">
    <property type="entry name" value="GroES-like_sf"/>
</dbReference>
<dbReference type="Pfam" id="PF00107">
    <property type="entry name" value="ADH_zinc_N"/>
    <property type="match status" value="1"/>
</dbReference>
<dbReference type="GO" id="GO:0016651">
    <property type="term" value="F:oxidoreductase activity, acting on NAD(P)H"/>
    <property type="evidence" value="ECO:0007669"/>
    <property type="project" value="TreeGrafter"/>
</dbReference>
<dbReference type="SUPFAM" id="SSF51735">
    <property type="entry name" value="NAD(P)-binding Rossmann-fold domains"/>
    <property type="match status" value="1"/>
</dbReference>
<dbReference type="EMBL" id="JAGMWN010000005">
    <property type="protein sequence ID" value="MBP5857805.1"/>
    <property type="molecule type" value="Genomic_DNA"/>
</dbReference>
<dbReference type="InterPro" id="IPR036291">
    <property type="entry name" value="NAD(P)-bd_dom_sf"/>
</dbReference>
<evidence type="ECO:0000313" key="4">
    <source>
        <dbReference type="EMBL" id="MBP5857805.1"/>
    </source>
</evidence>
<gene>
    <name evidence="4" type="ORF">KAJ83_12365</name>
</gene>
<name>A0A8J7V2X8_9PROT</name>
<evidence type="ECO:0000259" key="3">
    <source>
        <dbReference type="SMART" id="SM00829"/>
    </source>
</evidence>
<organism evidence="4 5">
    <name type="scientific">Marivibrio halodurans</name>
    <dbReference type="NCBI Taxonomy" id="2039722"/>
    <lineage>
        <taxon>Bacteria</taxon>
        <taxon>Pseudomonadati</taxon>
        <taxon>Pseudomonadota</taxon>
        <taxon>Alphaproteobacteria</taxon>
        <taxon>Rhodospirillales</taxon>
        <taxon>Rhodospirillaceae</taxon>
        <taxon>Marivibrio</taxon>
    </lineage>
</organism>
<dbReference type="Gene3D" id="3.90.180.10">
    <property type="entry name" value="Medium-chain alcohol dehydrogenases, catalytic domain"/>
    <property type="match status" value="1"/>
</dbReference>
<dbReference type="RefSeq" id="WP_210682380.1">
    <property type="nucleotide sequence ID" value="NZ_JAGMWN010000005.1"/>
</dbReference>
<proteinExistence type="predicted"/>
<keyword evidence="1" id="KW-0521">NADP</keyword>
<feature type="domain" description="Enoyl reductase (ER)" evidence="3">
    <location>
        <begin position="17"/>
        <end position="379"/>
    </location>
</feature>
<keyword evidence="5" id="KW-1185">Reference proteome</keyword>
<dbReference type="GO" id="GO:0070402">
    <property type="term" value="F:NADPH binding"/>
    <property type="evidence" value="ECO:0007669"/>
    <property type="project" value="TreeGrafter"/>
</dbReference>
<reference evidence="4" key="1">
    <citation type="submission" date="2021-04" db="EMBL/GenBank/DDBJ databases">
        <authorList>
            <person name="Zhang D.-C."/>
        </authorList>
    </citation>
    <scope>NUCLEOTIDE SEQUENCE</scope>
    <source>
        <strain evidence="4">CGMCC 1.15697</strain>
    </source>
</reference>
<dbReference type="InterPro" id="IPR013149">
    <property type="entry name" value="ADH-like_C"/>
</dbReference>
<dbReference type="Pfam" id="PF08240">
    <property type="entry name" value="ADH_N"/>
    <property type="match status" value="1"/>
</dbReference>
<dbReference type="InterPro" id="IPR020843">
    <property type="entry name" value="ER"/>
</dbReference>
<dbReference type="Proteomes" id="UP000672602">
    <property type="component" value="Unassembled WGS sequence"/>
</dbReference>
<evidence type="ECO:0000256" key="1">
    <source>
        <dbReference type="ARBA" id="ARBA00022857"/>
    </source>
</evidence>
<dbReference type="InterPro" id="IPR002364">
    <property type="entry name" value="Quin_OxRdtase/zeta-crystal_CS"/>
</dbReference>
<accession>A0A8J7V2X8</accession>
<evidence type="ECO:0000256" key="2">
    <source>
        <dbReference type="ARBA" id="ARBA00023002"/>
    </source>
</evidence>
<protein>
    <submittedName>
        <fullName evidence="4">Zinc-binding dehydrogenase</fullName>
    </submittedName>
</protein>